<dbReference type="AlphaFoldDB" id="A0A2G5BIH4"/>
<organism evidence="1 2">
    <name type="scientific">Coemansia reversa (strain ATCC 12441 / NRRL 1564)</name>
    <dbReference type="NCBI Taxonomy" id="763665"/>
    <lineage>
        <taxon>Eukaryota</taxon>
        <taxon>Fungi</taxon>
        <taxon>Fungi incertae sedis</taxon>
        <taxon>Zoopagomycota</taxon>
        <taxon>Kickxellomycotina</taxon>
        <taxon>Kickxellomycetes</taxon>
        <taxon>Kickxellales</taxon>
        <taxon>Kickxellaceae</taxon>
        <taxon>Coemansia</taxon>
    </lineage>
</organism>
<keyword evidence="2" id="KW-1185">Reference proteome</keyword>
<sequence length="71" mass="8292">MYYHYKYFFTVDILPPIYDTTNPERCDFVNVISKNAASQGIYLATTSRDNQTLPKIKHVYFSSIFDNCKAI</sequence>
<reference evidence="1 2" key="1">
    <citation type="journal article" date="2015" name="Genome Biol. Evol.">
        <title>Phylogenomic analyses indicate that early fungi evolved digesting cell walls of algal ancestors of land plants.</title>
        <authorList>
            <person name="Chang Y."/>
            <person name="Wang S."/>
            <person name="Sekimoto S."/>
            <person name="Aerts A.L."/>
            <person name="Choi C."/>
            <person name="Clum A."/>
            <person name="LaButti K.M."/>
            <person name="Lindquist E.A."/>
            <person name="Yee Ngan C."/>
            <person name="Ohm R.A."/>
            <person name="Salamov A.A."/>
            <person name="Grigoriev I.V."/>
            <person name="Spatafora J.W."/>
            <person name="Berbee M.L."/>
        </authorList>
    </citation>
    <scope>NUCLEOTIDE SEQUENCE [LARGE SCALE GENOMIC DNA]</scope>
    <source>
        <strain evidence="1 2">NRRL 1564</strain>
    </source>
</reference>
<accession>A0A2G5BIH4</accession>
<gene>
    <name evidence="1" type="ORF">COEREDRAFT_79381</name>
</gene>
<proteinExistence type="predicted"/>
<dbReference type="Proteomes" id="UP000242474">
    <property type="component" value="Unassembled WGS sequence"/>
</dbReference>
<evidence type="ECO:0000313" key="2">
    <source>
        <dbReference type="Proteomes" id="UP000242474"/>
    </source>
</evidence>
<dbReference type="EMBL" id="KZ303488">
    <property type="protein sequence ID" value="PIA18818.1"/>
    <property type="molecule type" value="Genomic_DNA"/>
</dbReference>
<evidence type="ECO:0000313" key="1">
    <source>
        <dbReference type="EMBL" id="PIA18818.1"/>
    </source>
</evidence>
<protein>
    <submittedName>
        <fullName evidence="1">Uncharacterized protein</fullName>
    </submittedName>
</protein>
<name>A0A2G5BIH4_COERN</name>